<feature type="region of interest" description="Disordered" evidence="1">
    <location>
        <begin position="376"/>
        <end position="410"/>
    </location>
</feature>
<dbReference type="PROSITE" id="PS50020">
    <property type="entry name" value="WW_DOMAIN_2"/>
    <property type="match status" value="1"/>
</dbReference>
<feature type="domain" description="WW" evidence="2">
    <location>
        <begin position="4"/>
        <end position="38"/>
    </location>
</feature>
<organism evidence="4 5">
    <name type="scientific">Nezara viridula</name>
    <name type="common">Southern green stink bug</name>
    <name type="synonym">Cimex viridulus</name>
    <dbReference type="NCBI Taxonomy" id="85310"/>
    <lineage>
        <taxon>Eukaryota</taxon>
        <taxon>Metazoa</taxon>
        <taxon>Ecdysozoa</taxon>
        <taxon>Arthropoda</taxon>
        <taxon>Hexapoda</taxon>
        <taxon>Insecta</taxon>
        <taxon>Pterygota</taxon>
        <taxon>Neoptera</taxon>
        <taxon>Paraneoptera</taxon>
        <taxon>Hemiptera</taxon>
        <taxon>Heteroptera</taxon>
        <taxon>Panheteroptera</taxon>
        <taxon>Pentatomomorpha</taxon>
        <taxon>Pentatomoidea</taxon>
        <taxon>Pentatomidae</taxon>
        <taxon>Pentatominae</taxon>
        <taxon>Nezara</taxon>
    </lineage>
</organism>
<accession>A0A9P0H3N4</accession>
<protein>
    <submittedName>
        <fullName evidence="4">Uncharacterized protein</fullName>
    </submittedName>
</protein>
<evidence type="ECO:0000259" key="2">
    <source>
        <dbReference type="PROSITE" id="PS50020"/>
    </source>
</evidence>
<reference evidence="4" key="1">
    <citation type="submission" date="2022-01" db="EMBL/GenBank/DDBJ databases">
        <authorList>
            <person name="King R."/>
        </authorList>
    </citation>
    <scope>NUCLEOTIDE SEQUENCE</scope>
</reference>
<feature type="compositionally biased region" description="Polar residues" evidence="1">
    <location>
        <begin position="41"/>
        <end position="52"/>
    </location>
</feature>
<dbReference type="SMART" id="SM00546">
    <property type="entry name" value="CUE"/>
    <property type="match status" value="2"/>
</dbReference>
<evidence type="ECO:0000256" key="1">
    <source>
        <dbReference type="SAM" id="MobiDB-lite"/>
    </source>
</evidence>
<sequence length="426" mass="47591">MSFKRLPPGWDSKLEPKSGKSYFVNYFTRNISLDDPRIKPNSEQTQSNQDNFRNGRHVPLMGASAVHSTSQAAAMTDIISRIRHMFPTVPETHIKALLIKYHGREAVVVSALQVEKHPVRTPGPFTPPPPVRPPVPIACRPQPKPHSPKMKLRYLKSVFPVVEETILLDTLVNADNNVTHATEKLLTLGFNKREMPQPRVCLKKQESEPTKTEIKKSPKLRKMKSAEEKQLIKQRICKKHPEVAERVVSIALDSAGFNEETAETILAMMLDEQKKSFDSSGEVVETEKVVSKSPENRTEAIPIEPIRPDQNIKQRHKNNKNEIRTPVQVETESEPLCCLFMSPLLTKPQGPNKDLHRGPDETLLLEDYVPWIGPEKGLAKGPERGLAKGSSGAKGPNPLLRKGPCPSLAKGSIYSNLIAVQDSRGK</sequence>
<evidence type="ECO:0000313" key="4">
    <source>
        <dbReference type="EMBL" id="CAH1392012.1"/>
    </source>
</evidence>
<feature type="region of interest" description="Disordered" evidence="1">
    <location>
        <begin position="34"/>
        <end position="56"/>
    </location>
</feature>
<dbReference type="CDD" id="cd14279">
    <property type="entry name" value="CUE"/>
    <property type="match status" value="1"/>
</dbReference>
<dbReference type="SUPFAM" id="SSF51045">
    <property type="entry name" value="WW domain"/>
    <property type="match status" value="1"/>
</dbReference>
<evidence type="ECO:0000313" key="5">
    <source>
        <dbReference type="Proteomes" id="UP001152798"/>
    </source>
</evidence>
<dbReference type="EMBL" id="OV725077">
    <property type="protein sequence ID" value="CAH1392012.1"/>
    <property type="molecule type" value="Genomic_DNA"/>
</dbReference>
<dbReference type="OrthoDB" id="3045089at2759"/>
<dbReference type="PROSITE" id="PS51140">
    <property type="entry name" value="CUE"/>
    <property type="match status" value="2"/>
</dbReference>
<dbReference type="Proteomes" id="UP001152798">
    <property type="component" value="Chromosome 1"/>
</dbReference>
<name>A0A9P0H3N4_NEZVI</name>
<feature type="compositionally biased region" description="Basic and acidic residues" evidence="1">
    <location>
        <begin position="377"/>
        <end position="386"/>
    </location>
</feature>
<feature type="region of interest" description="Disordered" evidence="1">
    <location>
        <begin position="204"/>
        <end position="226"/>
    </location>
</feature>
<gene>
    <name evidence="4" type="ORF">NEZAVI_LOCUS2920</name>
</gene>
<dbReference type="InterPro" id="IPR036020">
    <property type="entry name" value="WW_dom_sf"/>
</dbReference>
<dbReference type="AlphaFoldDB" id="A0A9P0H3N4"/>
<dbReference type="InterPro" id="IPR001202">
    <property type="entry name" value="WW_dom"/>
</dbReference>
<dbReference type="GO" id="GO:0043130">
    <property type="term" value="F:ubiquitin binding"/>
    <property type="evidence" value="ECO:0007669"/>
    <property type="project" value="InterPro"/>
</dbReference>
<feature type="compositionally biased region" description="Basic and acidic residues" evidence="1">
    <location>
        <begin position="204"/>
        <end position="216"/>
    </location>
</feature>
<dbReference type="SUPFAM" id="SSF46934">
    <property type="entry name" value="UBA-like"/>
    <property type="match status" value="1"/>
</dbReference>
<dbReference type="InterPro" id="IPR003892">
    <property type="entry name" value="CUE"/>
</dbReference>
<keyword evidence="5" id="KW-1185">Reference proteome</keyword>
<dbReference type="InterPro" id="IPR009060">
    <property type="entry name" value="UBA-like_sf"/>
</dbReference>
<proteinExistence type="predicted"/>
<feature type="domain" description="CUE" evidence="3">
    <location>
        <begin position="147"/>
        <end position="190"/>
    </location>
</feature>
<evidence type="ECO:0000259" key="3">
    <source>
        <dbReference type="PROSITE" id="PS51140"/>
    </source>
</evidence>
<dbReference type="Gene3D" id="2.20.70.10">
    <property type="match status" value="1"/>
</dbReference>
<feature type="domain" description="CUE" evidence="3">
    <location>
        <begin position="74"/>
        <end position="117"/>
    </location>
</feature>